<reference evidence="2 3" key="1">
    <citation type="submission" date="2016-08" db="EMBL/GenBank/DDBJ databases">
        <title>A new outlook on sporulation: Clostridium algidixylanolyticum.</title>
        <authorList>
            <person name="Poppleton D.I."/>
            <person name="Gribaldo S."/>
        </authorList>
    </citation>
    <scope>NUCLEOTIDE SEQUENCE [LARGE SCALE GENOMIC DNA]</scope>
    <source>
        <strain evidence="2 3">SPL73</strain>
    </source>
</reference>
<keyword evidence="1" id="KW-1133">Transmembrane helix</keyword>
<feature type="transmembrane region" description="Helical" evidence="1">
    <location>
        <begin position="184"/>
        <end position="202"/>
    </location>
</feature>
<accession>A0A419STJ1</accession>
<dbReference type="Proteomes" id="UP000284277">
    <property type="component" value="Unassembled WGS sequence"/>
</dbReference>
<gene>
    <name evidence="2" type="ORF">BET01_09775</name>
</gene>
<evidence type="ECO:0000313" key="2">
    <source>
        <dbReference type="EMBL" id="RKD28504.1"/>
    </source>
</evidence>
<dbReference type="PANTHER" id="PTHR40076">
    <property type="entry name" value="MEMBRANE PROTEIN-RELATED"/>
    <property type="match status" value="1"/>
</dbReference>
<dbReference type="EMBL" id="MCIA01000034">
    <property type="protein sequence ID" value="RKD28504.1"/>
    <property type="molecule type" value="Genomic_DNA"/>
</dbReference>
<feature type="transmembrane region" description="Helical" evidence="1">
    <location>
        <begin position="111"/>
        <end position="139"/>
    </location>
</feature>
<comment type="caution">
    <text evidence="2">The sequence shown here is derived from an EMBL/GenBank/DDBJ whole genome shotgun (WGS) entry which is preliminary data.</text>
</comment>
<name>A0A419STJ1_9FIRM</name>
<protein>
    <recommendedName>
        <fullName evidence="4">DUF975 domain-containing protein</fullName>
    </recommendedName>
</protein>
<dbReference type="InterPro" id="IPR010380">
    <property type="entry name" value="DUF975"/>
</dbReference>
<dbReference type="AlphaFoldDB" id="A0A419STJ1"/>
<feature type="transmembrane region" description="Helical" evidence="1">
    <location>
        <begin position="21"/>
        <end position="42"/>
    </location>
</feature>
<keyword evidence="1" id="KW-0472">Membrane</keyword>
<keyword evidence="3" id="KW-1185">Reference proteome</keyword>
<organism evidence="2 3">
    <name type="scientific">Lacrimispora algidixylanolytica</name>
    <dbReference type="NCBI Taxonomy" id="94868"/>
    <lineage>
        <taxon>Bacteria</taxon>
        <taxon>Bacillati</taxon>
        <taxon>Bacillota</taxon>
        <taxon>Clostridia</taxon>
        <taxon>Lachnospirales</taxon>
        <taxon>Lachnospiraceae</taxon>
        <taxon>Lacrimispora</taxon>
    </lineage>
</organism>
<dbReference type="OrthoDB" id="9784844at2"/>
<keyword evidence="1" id="KW-0812">Transmembrane</keyword>
<feature type="transmembrane region" description="Helical" evidence="1">
    <location>
        <begin position="62"/>
        <end position="91"/>
    </location>
</feature>
<evidence type="ECO:0008006" key="4">
    <source>
        <dbReference type="Google" id="ProtNLM"/>
    </source>
</evidence>
<evidence type="ECO:0000313" key="3">
    <source>
        <dbReference type="Proteomes" id="UP000284277"/>
    </source>
</evidence>
<dbReference type="RefSeq" id="WP_120198465.1">
    <property type="nucleotide sequence ID" value="NZ_MCIA01000034.1"/>
</dbReference>
<evidence type="ECO:0000256" key="1">
    <source>
        <dbReference type="SAM" id="Phobius"/>
    </source>
</evidence>
<sequence>MDRSILKMDAKTAMKEAAISPYGVTIIFGIIIFILTIVQRAFDEWGVIIIQTKANEDPAQFIPYMVSSLIFAAIYFIITTVLNFGYLLYCLKVSNRDSSMAYSDLFLGIRYIFKVLGLSIMISIFVMLWSLLLIIPGIIASFRYTQAVFILAENPDKGIMQCIRESKEMMINHKFEYFVLDLSFLLWILLMLVTVGLASIYVNPYITITKANYYNAIKPKLAVPEEYVASE</sequence>
<dbReference type="Pfam" id="PF06161">
    <property type="entry name" value="DUF975"/>
    <property type="match status" value="1"/>
</dbReference>
<proteinExistence type="predicted"/>
<dbReference type="PANTHER" id="PTHR40076:SF1">
    <property type="entry name" value="MEMBRANE PROTEIN"/>
    <property type="match status" value="1"/>
</dbReference>